<organism evidence="1 2">
    <name type="scientific">Cryobacterium psychrophilum</name>
    <dbReference type="NCBI Taxonomy" id="41988"/>
    <lineage>
        <taxon>Bacteria</taxon>
        <taxon>Bacillati</taxon>
        <taxon>Actinomycetota</taxon>
        <taxon>Actinomycetes</taxon>
        <taxon>Micrococcales</taxon>
        <taxon>Microbacteriaceae</taxon>
        <taxon>Cryobacterium</taxon>
    </lineage>
</organism>
<keyword evidence="2" id="KW-1185">Reference proteome</keyword>
<accession>A0A4Y8KSU6</accession>
<evidence type="ECO:0000313" key="1">
    <source>
        <dbReference type="EMBL" id="TFD78390.1"/>
    </source>
</evidence>
<evidence type="ECO:0000313" key="2">
    <source>
        <dbReference type="Proteomes" id="UP000298218"/>
    </source>
</evidence>
<sequence length="95" mass="10171">MQAHRLTINTDSFHLPADYDVAGLKSALAAAARHGGGFVDLVSTSGTHLALLVTPSSTVRFEALPDFDDLDVYAARPLLLDGGAFAFYEEDYALE</sequence>
<proteinExistence type="predicted"/>
<dbReference type="OrthoDB" id="9965177at2"/>
<dbReference type="RefSeq" id="WP_134174474.1">
    <property type="nucleotide sequence ID" value="NZ_SODI01000001.1"/>
</dbReference>
<dbReference type="AlphaFoldDB" id="A0A4Y8KSU6"/>
<comment type="caution">
    <text evidence="1">The sequence shown here is derived from an EMBL/GenBank/DDBJ whole genome shotgun (WGS) entry which is preliminary data.</text>
</comment>
<dbReference type="Proteomes" id="UP000298218">
    <property type="component" value="Unassembled WGS sequence"/>
</dbReference>
<protein>
    <submittedName>
        <fullName evidence="1">Uncharacterized protein</fullName>
    </submittedName>
</protein>
<gene>
    <name evidence="1" type="ORF">E3T53_09280</name>
</gene>
<dbReference type="EMBL" id="SOHQ01000028">
    <property type="protein sequence ID" value="TFD78390.1"/>
    <property type="molecule type" value="Genomic_DNA"/>
</dbReference>
<name>A0A4Y8KSU6_9MICO</name>
<reference evidence="1 2" key="1">
    <citation type="submission" date="2019-03" db="EMBL/GenBank/DDBJ databases">
        <title>Genomics of glacier-inhabiting Cryobacterium strains.</title>
        <authorList>
            <person name="Liu Q."/>
            <person name="Xin Y.-H."/>
        </authorList>
    </citation>
    <scope>NUCLEOTIDE SEQUENCE [LARGE SCALE GENOMIC DNA]</scope>
    <source>
        <strain evidence="1 2">CGMCC 1.4292</strain>
    </source>
</reference>